<keyword evidence="5" id="KW-0560">Oxidoreductase</keyword>
<comment type="similarity">
    <text evidence="3">Belongs to the FMP46 family.</text>
</comment>
<organism evidence="7 8">
    <name type="scientific">Ophiocordyceps camponoti-rufipedis</name>
    <dbReference type="NCBI Taxonomy" id="2004952"/>
    <lineage>
        <taxon>Eukaryota</taxon>
        <taxon>Fungi</taxon>
        <taxon>Dikarya</taxon>
        <taxon>Ascomycota</taxon>
        <taxon>Pezizomycotina</taxon>
        <taxon>Sordariomycetes</taxon>
        <taxon>Hypocreomycetidae</taxon>
        <taxon>Hypocreales</taxon>
        <taxon>Ophiocordycipitaceae</taxon>
        <taxon>Ophiocordyceps</taxon>
    </lineage>
</organism>
<evidence type="ECO:0000256" key="5">
    <source>
        <dbReference type="ARBA" id="ARBA00023002"/>
    </source>
</evidence>
<evidence type="ECO:0000256" key="4">
    <source>
        <dbReference type="ARBA" id="ARBA00022946"/>
    </source>
</evidence>
<keyword evidence="8" id="KW-1185">Reference proteome</keyword>
<comment type="subcellular location">
    <subcellularLocation>
        <location evidence="2">Mitochondrion</location>
    </subcellularLocation>
</comment>
<comment type="function">
    <text evidence="1">Putative mitochondrial redox protein which could be involved in the reduction of small toxic molecules.</text>
</comment>
<evidence type="ECO:0000256" key="1">
    <source>
        <dbReference type="ARBA" id="ARBA00002963"/>
    </source>
</evidence>
<accession>A0A2C5Z2B9</accession>
<evidence type="ECO:0000256" key="3">
    <source>
        <dbReference type="ARBA" id="ARBA00009734"/>
    </source>
</evidence>
<dbReference type="Pfam" id="PF07955">
    <property type="entry name" value="DUF1687"/>
    <property type="match status" value="1"/>
</dbReference>
<comment type="caution">
    <text evidence="7">The sequence shown here is derived from an EMBL/GenBank/DDBJ whole genome shotgun (WGS) entry which is preliminary data.</text>
</comment>
<dbReference type="PANTHER" id="PTHR28071:SF1">
    <property type="entry name" value="REDOX PROTEIN FMP46, MITOCHONDRIAL-RELATED"/>
    <property type="match status" value="1"/>
</dbReference>
<dbReference type="EMBL" id="NJES01000351">
    <property type="protein sequence ID" value="PHH73331.1"/>
    <property type="molecule type" value="Genomic_DNA"/>
</dbReference>
<dbReference type="InterPro" id="IPR012882">
    <property type="entry name" value="Fmp46"/>
</dbReference>
<sequence length="128" mass="14102">MFRFRKTADVITLFARPGSAASSRVASLLRQTSARLQAPENTGRDPFELDVTEELPTAGQVETMLEYAGEGGVPRLVKGARDIQDALQRFKQSGDSLQRPVTVDWDKGKVVVGDNESEILKLVNARKE</sequence>
<keyword evidence="6" id="KW-0496">Mitochondrion</keyword>
<dbReference type="Gene3D" id="3.40.30.10">
    <property type="entry name" value="Glutaredoxin"/>
    <property type="match status" value="1"/>
</dbReference>
<evidence type="ECO:0000256" key="6">
    <source>
        <dbReference type="ARBA" id="ARBA00023128"/>
    </source>
</evidence>
<name>A0A2C5Z2B9_9HYPO</name>
<keyword evidence="4" id="KW-0809">Transit peptide</keyword>
<reference evidence="7 8" key="1">
    <citation type="submission" date="2017-06" db="EMBL/GenBank/DDBJ databases">
        <title>Ant-infecting Ophiocordyceps genomes reveal a high diversity of potential behavioral manipulation genes and a possible major role for enterotoxins.</title>
        <authorList>
            <person name="De Bekker C."/>
            <person name="Evans H.C."/>
            <person name="Brachmann A."/>
            <person name="Hughes D.P."/>
        </authorList>
    </citation>
    <scope>NUCLEOTIDE SEQUENCE [LARGE SCALE GENOMIC DNA]</scope>
    <source>
        <strain evidence="7 8">Map16</strain>
    </source>
</reference>
<proteinExistence type="inferred from homology"/>
<protein>
    <submittedName>
        <fullName evidence="7">Uncharacterized protein</fullName>
    </submittedName>
</protein>
<dbReference type="SUPFAM" id="SSF52833">
    <property type="entry name" value="Thioredoxin-like"/>
    <property type="match status" value="1"/>
</dbReference>
<dbReference type="AlphaFoldDB" id="A0A2C5Z2B9"/>
<evidence type="ECO:0000256" key="2">
    <source>
        <dbReference type="ARBA" id="ARBA00004173"/>
    </source>
</evidence>
<evidence type="ECO:0000313" key="8">
    <source>
        <dbReference type="Proteomes" id="UP000226431"/>
    </source>
</evidence>
<dbReference type="OrthoDB" id="59229at2759"/>
<gene>
    <name evidence="7" type="ORF">CDD80_3892</name>
</gene>
<dbReference type="InterPro" id="IPR036249">
    <property type="entry name" value="Thioredoxin-like_sf"/>
</dbReference>
<evidence type="ECO:0000313" key="7">
    <source>
        <dbReference type="EMBL" id="PHH73331.1"/>
    </source>
</evidence>
<dbReference type="Proteomes" id="UP000226431">
    <property type="component" value="Unassembled WGS sequence"/>
</dbReference>
<dbReference type="GO" id="GO:0005739">
    <property type="term" value="C:mitochondrion"/>
    <property type="evidence" value="ECO:0007669"/>
    <property type="project" value="UniProtKB-SubCell"/>
</dbReference>
<dbReference type="PANTHER" id="PTHR28071">
    <property type="entry name" value="REDOX PROTEIN FMP46, MITOCHONDRIAL-RELATED"/>
    <property type="match status" value="1"/>
</dbReference>
<dbReference type="GO" id="GO:0016491">
    <property type="term" value="F:oxidoreductase activity"/>
    <property type="evidence" value="ECO:0007669"/>
    <property type="project" value="UniProtKB-KW"/>
</dbReference>